<feature type="transmembrane region" description="Helical" evidence="2">
    <location>
        <begin position="42"/>
        <end position="61"/>
    </location>
</feature>
<proteinExistence type="predicted"/>
<accession>A0A6J4TNA6</accession>
<name>A0A6J4TNA6_9ACTN</name>
<evidence type="ECO:0000256" key="2">
    <source>
        <dbReference type="SAM" id="Phobius"/>
    </source>
</evidence>
<feature type="transmembrane region" description="Helical" evidence="2">
    <location>
        <begin position="98"/>
        <end position="114"/>
    </location>
</feature>
<evidence type="ECO:0000313" key="3">
    <source>
        <dbReference type="EMBL" id="CAA9528031.1"/>
    </source>
</evidence>
<gene>
    <name evidence="3" type="ORF">AVDCRST_MAG30-3535</name>
</gene>
<feature type="transmembrane region" description="Helical" evidence="2">
    <location>
        <begin position="120"/>
        <end position="141"/>
    </location>
</feature>
<dbReference type="AlphaFoldDB" id="A0A6J4TNA6"/>
<feature type="region of interest" description="Disordered" evidence="1">
    <location>
        <begin position="1"/>
        <end position="32"/>
    </location>
</feature>
<keyword evidence="2" id="KW-0812">Transmembrane</keyword>
<organism evidence="3">
    <name type="scientific">uncultured Solirubrobacteraceae bacterium</name>
    <dbReference type="NCBI Taxonomy" id="1162706"/>
    <lineage>
        <taxon>Bacteria</taxon>
        <taxon>Bacillati</taxon>
        <taxon>Actinomycetota</taxon>
        <taxon>Thermoleophilia</taxon>
        <taxon>Solirubrobacterales</taxon>
        <taxon>Solirubrobacteraceae</taxon>
        <taxon>environmental samples</taxon>
    </lineage>
</organism>
<feature type="transmembrane region" description="Helical" evidence="2">
    <location>
        <begin position="67"/>
        <end position="86"/>
    </location>
</feature>
<evidence type="ECO:0000256" key="1">
    <source>
        <dbReference type="SAM" id="MobiDB-lite"/>
    </source>
</evidence>
<sequence>MGKRSRKQLRPDAGARPAPVPATPASRPVDERPKAPWHPVPLVELCVLIGIVLIVAGFFFLEERRGGILIVSGLALASLAGLDTVVREHFAGFRSHSTLLAGVPTVLVTGVLYFSRAPILALLVAAVVVFAGAFTAFRRAFTRRSGGLSFR</sequence>
<protein>
    <submittedName>
        <fullName evidence="3">Uncharacterized protein</fullName>
    </submittedName>
</protein>
<keyword evidence="2" id="KW-1133">Transmembrane helix</keyword>
<reference evidence="3" key="1">
    <citation type="submission" date="2020-02" db="EMBL/GenBank/DDBJ databases">
        <authorList>
            <person name="Meier V. D."/>
        </authorList>
    </citation>
    <scope>NUCLEOTIDE SEQUENCE</scope>
    <source>
        <strain evidence="3">AVDCRST_MAG30</strain>
    </source>
</reference>
<dbReference type="EMBL" id="CADCVS010000463">
    <property type="protein sequence ID" value="CAA9528031.1"/>
    <property type="molecule type" value="Genomic_DNA"/>
</dbReference>
<keyword evidence="2" id="KW-0472">Membrane</keyword>